<dbReference type="Proteomes" id="UP001230951">
    <property type="component" value="Unassembled WGS sequence"/>
</dbReference>
<keyword evidence="4" id="KW-1185">Reference proteome</keyword>
<evidence type="ECO:0000313" key="2">
    <source>
        <dbReference type="EMBL" id="MDP9904516.1"/>
    </source>
</evidence>
<dbReference type="InterPro" id="IPR015002">
    <property type="entry name" value="T6SS_Tdi1_C"/>
</dbReference>
<dbReference type="EMBL" id="JAUSTF010000004">
    <property type="protein sequence ID" value="MDQ0181055.1"/>
    <property type="molecule type" value="Genomic_DNA"/>
</dbReference>
<evidence type="ECO:0000313" key="5">
    <source>
        <dbReference type="Proteomes" id="UP001242995"/>
    </source>
</evidence>
<sequence length="72" mass="7356">MIGLAKAPDEAGLKPSASEVYGFEIPPVLGGATELNNIEVSDFVVSLNPTGQIHSQVRGLPPGTPISGISLT</sequence>
<reference evidence="2 4" key="1">
    <citation type="submission" date="2023-07" db="EMBL/GenBank/DDBJ databases">
        <title>Sorghum-associated microbial communities from plants grown in Nebraska, USA.</title>
        <authorList>
            <person name="Schachtman D."/>
        </authorList>
    </citation>
    <scope>NUCLEOTIDE SEQUENCE</scope>
    <source>
        <strain evidence="2">DS1006</strain>
        <strain evidence="3 4">DS1016</strain>
    </source>
</reference>
<name>A0AAW8DGD3_9MICC</name>
<gene>
    <name evidence="2" type="ORF">J2S90_001471</name>
    <name evidence="3" type="ORF">J2S93_002482</name>
</gene>
<accession>A0AAW8DGD3</accession>
<protein>
    <recommendedName>
        <fullName evidence="1">T6SS immunity protein Tdi1 C-terminal domain-containing protein</fullName>
    </recommendedName>
</protein>
<proteinExistence type="predicted"/>
<dbReference type="Proteomes" id="UP001242995">
    <property type="component" value="Unassembled WGS sequence"/>
</dbReference>
<dbReference type="AlphaFoldDB" id="A0AAW8DGD3"/>
<dbReference type="EMBL" id="JAUSRG010000003">
    <property type="protein sequence ID" value="MDP9904516.1"/>
    <property type="molecule type" value="Genomic_DNA"/>
</dbReference>
<evidence type="ECO:0000259" key="1">
    <source>
        <dbReference type="Pfam" id="PF08906"/>
    </source>
</evidence>
<evidence type="ECO:0000313" key="4">
    <source>
        <dbReference type="Proteomes" id="UP001230951"/>
    </source>
</evidence>
<evidence type="ECO:0000313" key="3">
    <source>
        <dbReference type="EMBL" id="MDQ0181055.1"/>
    </source>
</evidence>
<feature type="domain" description="T6SS immunity protein Tdi1 C-terminal" evidence="1">
    <location>
        <begin position="10"/>
        <end position="53"/>
    </location>
</feature>
<dbReference type="Pfam" id="PF08906">
    <property type="entry name" value="T6SS_Tdi1_C"/>
    <property type="match status" value="1"/>
</dbReference>
<comment type="caution">
    <text evidence="2">The sequence shown here is derived from an EMBL/GenBank/DDBJ whole genome shotgun (WGS) entry which is preliminary data.</text>
</comment>
<dbReference type="RefSeq" id="WP_306960256.1">
    <property type="nucleotide sequence ID" value="NZ_JAUSRG010000003.1"/>
</dbReference>
<organism evidence="2 5">
    <name type="scientific">Arthrobacter bambusae</name>
    <dbReference type="NCBI Taxonomy" id="1338426"/>
    <lineage>
        <taxon>Bacteria</taxon>
        <taxon>Bacillati</taxon>
        <taxon>Actinomycetota</taxon>
        <taxon>Actinomycetes</taxon>
        <taxon>Micrococcales</taxon>
        <taxon>Micrococcaceae</taxon>
        <taxon>Arthrobacter</taxon>
    </lineage>
</organism>